<evidence type="ECO:0000256" key="3">
    <source>
        <dbReference type="ARBA" id="ARBA00022448"/>
    </source>
</evidence>
<keyword evidence="3 7" id="KW-0813">Transport</keyword>
<keyword evidence="5 8" id="KW-1133">Transmembrane helix</keyword>
<sequence>MSTKKDEVAHVETGHAVSLADIEAPPAMAPGMKKLYFFFFFCFWASTMNGYDGTLMGSVYAMKQFTDHWRIERESTGMSTMMVLYKVGGWLAAFIAGPVSDKWGRRFGMASGSFVVAIGTVLMAVADNNNSAGYGLMLVGRFLAGFGVNIACASAPSYVVEISPPQYRGTIGGAYNTFWFVGFILASWVSYGTNRLSGDISWRVPLWTQLVPSVFICIGVFLMPESPRWLIANGRNEEARAILAKYHAEGNTDAPLVDFQYQEMVSSITTDGSDKRFWDYSGLFKNHNSRYRFLMVFIVAFCGQMSGSAIFSYFSATIMDAAGIGSQDTQLLINGVKAVIQFLCAILIGARLTDKVGRRKMLITGTGLFCIWLSCVAIGVAQVENGVGPLAIFGIFAFDITNAISWTPMQALYAVECLDNQTRVKGMGISGLITYLALAVNDYAVPLGIKAISWRFFVIYIIWDFLETVFFYFFLVETKGLTLEELDEVFDAPNPRNASLEKVAALQNRA</sequence>
<dbReference type="InterPro" id="IPR005828">
    <property type="entry name" value="MFS_sugar_transport-like"/>
</dbReference>
<feature type="transmembrane region" description="Helical" evidence="8">
    <location>
        <begin position="172"/>
        <end position="192"/>
    </location>
</feature>
<evidence type="ECO:0000313" key="10">
    <source>
        <dbReference type="EMBL" id="KAJ3050087.1"/>
    </source>
</evidence>
<comment type="caution">
    <text evidence="10">The sequence shown here is derived from an EMBL/GenBank/DDBJ whole genome shotgun (WGS) entry which is preliminary data.</text>
</comment>
<dbReference type="GO" id="GO:0005351">
    <property type="term" value="F:carbohydrate:proton symporter activity"/>
    <property type="evidence" value="ECO:0007669"/>
    <property type="project" value="TreeGrafter"/>
</dbReference>
<protein>
    <recommendedName>
        <fullName evidence="9">Major facilitator superfamily (MFS) profile domain-containing protein</fullName>
    </recommendedName>
</protein>
<dbReference type="PROSITE" id="PS00216">
    <property type="entry name" value="SUGAR_TRANSPORT_1"/>
    <property type="match status" value="1"/>
</dbReference>
<keyword evidence="4 8" id="KW-0812">Transmembrane</keyword>
<feature type="transmembrane region" description="Helical" evidence="8">
    <location>
        <begin position="204"/>
        <end position="223"/>
    </location>
</feature>
<evidence type="ECO:0000256" key="5">
    <source>
        <dbReference type="ARBA" id="ARBA00022989"/>
    </source>
</evidence>
<evidence type="ECO:0000259" key="9">
    <source>
        <dbReference type="PROSITE" id="PS50850"/>
    </source>
</evidence>
<keyword evidence="11" id="KW-1185">Reference proteome</keyword>
<dbReference type="InterPro" id="IPR036259">
    <property type="entry name" value="MFS_trans_sf"/>
</dbReference>
<comment type="similarity">
    <text evidence="2 7">Belongs to the major facilitator superfamily. Sugar transporter (TC 2.A.1.1) family.</text>
</comment>
<accession>A0AAD5X4X6</accession>
<evidence type="ECO:0000256" key="2">
    <source>
        <dbReference type="ARBA" id="ARBA00010992"/>
    </source>
</evidence>
<dbReference type="AlphaFoldDB" id="A0AAD5X4X6"/>
<dbReference type="InterPro" id="IPR003663">
    <property type="entry name" value="Sugar/inositol_transpt"/>
</dbReference>
<evidence type="ECO:0000256" key="6">
    <source>
        <dbReference type="ARBA" id="ARBA00023136"/>
    </source>
</evidence>
<feature type="transmembrane region" description="Helical" evidence="8">
    <location>
        <begin position="457"/>
        <end position="476"/>
    </location>
</feature>
<proteinExistence type="inferred from homology"/>
<evidence type="ECO:0000256" key="7">
    <source>
        <dbReference type="RuleBase" id="RU003346"/>
    </source>
</evidence>
<comment type="subcellular location">
    <subcellularLocation>
        <location evidence="1">Membrane</location>
        <topology evidence="1">Multi-pass membrane protein</topology>
    </subcellularLocation>
</comment>
<dbReference type="InterPro" id="IPR050360">
    <property type="entry name" value="MFS_Sugar_Transporters"/>
</dbReference>
<dbReference type="InterPro" id="IPR020846">
    <property type="entry name" value="MFS_dom"/>
</dbReference>
<dbReference type="InterPro" id="IPR005829">
    <property type="entry name" value="Sugar_transporter_CS"/>
</dbReference>
<dbReference type="Proteomes" id="UP001212841">
    <property type="component" value="Unassembled WGS sequence"/>
</dbReference>
<feature type="transmembrane region" description="Helical" evidence="8">
    <location>
        <begin position="82"/>
        <end position="100"/>
    </location>
</feature>
<evidence type="ECO:0000256" key="8">
    <source>
        <dbReference type="SAM" id="Phobius"/>
    </source>
</evidence>
<feature type="domain" description="Major facilitator superfamily (MFS) profile" evidence="9">
    <location>
        <begin position="38"/>
        <end position="479"/>
    </location>
</feature>
<feature type="transmembrane region" description="Helical" evidence="8">
    <location>
        <begin position="293"/>
        <end position="319"/>
    </location>
</feature>
<reference evidence="10" key="1">
    <citation type="submission" date="2020-05" db="EMBL/GenBank/DDBJ databases">
        <title>Phylogenomic resolution of chytrid fungi.</title>
        <authorList>
            <person name="Stajich J.E."/>
            <person name="Amses K."/>
            <person name="Simmons R."/>
            <person name="Seto K."/>
            <person name="Myers J."/>
            <person name="Bonds A."/>
            <person name="Quandt C.A."/>
            <person name="Barry K."/>
            <person name="Liu P."/>
            <person name="Grigoriev I."/>
            <person name="Longcore J.E."/>
            <person name="James T.Y."/>
        </authorList>
    </citation>
    <scope>NUCLEOTIDE SEQUENCE</scope>
    <source>
        <strain evidence="10">JEL0318</strain>
    </source>
</reference>
<keyword evidence="6 8" id="KW-0472">Membrane</keyword>
<dbReference type="PANTHER" id="PTHR48022">
    <property type="entry name" value="PLASTIDIC GLUCOSE TRANSPORTER 4"/>
    <property type="match status" value="1"/>
</dbReference>
<evidence type="ECO:0000256" key="4">
    <source>
        <dbReference type="ARBA" id="ARBA00022692"/>
    </source>
</evidence>
<name>A0AAD5X4X6_9FUNG</name>
<dbReference type="EMBL" id="JADGJD010000555">
    <property type="protein sequence ID" value="KAJ3050087.1"/>
    <property type="molecule type" value="Genomic_DNA"/>
</dbReference>
<dbReference type="GO" id="GO:0016020">
    <property type="term" value="C:membrane"/>
    <property type="evidence" value="ECO:0007669"/>
    <property type="project" value="UniProtKB-SubCell"/>
</dbReference>
<dbReference type="PANTHER" id="PTHR48022:SF79">
    <property type="entry name" value="LACTOSE PERMEASE, PUTATIVE (AFU_ORTHOLOGUE AFUA_6G01860)-RELATED"/>
    <property type="match status" value="1"/>
</dbReference>
<dbReference type="PROSITE" id="PS50850">
    <property type="entry name" value="MFS"/>
    <property type="match status" value="1"/>
</dbReference>
<gene>
    <name evidence="10" type="ORF">HK097_008927</name>
</gene>
<organism evidence="10 11">
    <name type="scientific">Rhizophlyctis rosea</name>
    <dbReference type="NCBI Taxonomy" id="64517"/>
    <lineage>
        <taxon>Eukaryota</taxon>
        <taxon>Fungi</taxon>
        <taxon>Fungi incertae sedis</taxon>
        <taxon>Chytridiomycota</taxon>
        <taxon>Chytridiomycota incertae sedis</taxon>
        <taxon>Chytridiomycetes</taxon>
        <taxon>Rhizophlyctidales</taxon>
        <taxon>Rhizophlyctidaceae</taxon>
        <taxon>Rhizophlyctis</taxon>
    </lineage>
</organism>
<feature type="transmembrane region" description="Helical" evidence="8">
    <location>
        <begin position="107"/>
        <end position="126"/>
    </location>
</feature>
<dbReference type="NCBIfam" id="TIGR00879">
    <property type="entry name" value="SP"/>
    <property type="match status" value="1"/>
</dbReference>
<dbReference type="Gene3D" id="1.20.1250.20">
    <property type="entry name" value="MFS general substrate transporter like domains"/>
    <property type="match status" value="1"/>
</dbReference>
<feature type="transmembrane region" description="Helical" evidence="8">
    <location>
        <begin position="427"/>
        <end position="445"/>
    </location>
</feature>
<dbReference type="FunFam" id="1.20.1250.20:FF:000134">
    <property type="entry name" value="MFS sugar transporter protein"/>
    <property type="match status" value="1"/>
</dbReference>
<dbReference type="SUPFAM" id="SSF103473">
    <property type="entry name" value="MFS general substrate transporter"/>
    <property type="match status" value="1"/>
</dbReference>
<feature type="transmembrane region" description="Helical" evidence="8">
    <location>
        <begin position="387"/>
        <end position="406"/>
    </location>
</feature>
<feature type="transmembrane region" description="Helical" evidence="8">
    <location>
        <begin position="35"/>
        <end position="62"/>
    </location>
</feature>
<evidence type="ECO:0000256" key="1">
    <source>
        <dbReference type="ARBA" id="ARBA00004141"/>
    </source>
</evidence>
<feature type="transmembrane region" description="Helical" evidence="8">
    <location>
        <begin position="138"/>
        <end position="160"/>
    </location>
</feature>
<evidence type="ECO:0000313" key="11">
    <source>
        <dbReference type="Proteomes" id="UP001212841"/>
    </source>
</evidence>
<feature type="transmembrane region" description="Helical" evidence="8">
    <location>
        <begin position="331"/>
        <end position="350"/>
    </location>
</feature>
<dbReference type="Pfam" id="PF00083">
    <property type="entry name" value="Sugar_tr"/>
    <property type="match status" value="1"/>
</dbReference>
<feature type="transmembrane region" description="Helical" evidence="8">
    <location>
        <begin position="362"/>
        <end position="381"/>
    </location>
</feature>